<dbReference type="SMART" id="SM00554">
    <property type="entry name" value="FAS1"/>
    <property type="match status" value="4"/>
</dbReference>
<feature type="domain" description="FAS1" evidence="1">
    <location>
        <begin position="180"/>
        <end position="321"/>
    </location>
</feature>
<proteinExistence type="predicted"/>
<evidence type="ECO:0000259" key="1">
    <source>
        <dbReference type="PROSITE" id="PS50213"/>
    </source>
</evidence>
<evidence type="ECO:0000313" key="2">
    <source>
        <dbReference type="EMBL" id="OIN58332.1"/>
    </source>
</evidence>
<protein>
    <recommendedName>
        <fullName evidence="1">FAS1 domain-containing protein</fullName>
    </recommendedName>
</protein>
<dbReference type="Proteomes" id="UP000181790">
    <property type="component" value="Unassembled WGS sequence"/>
</dbReference>
<accession>A0A1S2VHW0</accession>
<dbReference type="RefSeq" id="WP_071504003.1">
    <property type="nucleotide sequence ID" value="NZ_MORL01000007.1"/>
</dbReference>
<dbReference type="GO" id="GO:0005615">
    <property type="term" value="C:extracellular space"/>
    <property type="evidence" value="ECO:0007669"/>
    <property type="project" value="TreeGrafter"/>
</dbReference>
<reference evidence="2 3" key="1">
    <citation type="submission" date="2016-10" db="EMBL/GenBank/DDBJ databases">
        <title>Arsenicibacter rosenii gen. nov., sp. nov., an efficient arsenic-methylating bacterium isolated from an arsenic-contaminated paddy soil.</title>
        <authorList>
            <person name="Huang K."/>
        </authorList>
    </citation>
    <scope>NUCLEOTIDE SEQUENCE [LARGE SCALE GENOMIC DNA]</scope>
    <source>
        <strain evidence="2 3">SM-1</strain>
    </source>
</reference>
<dbReference type="PROSITE" id="PS50213">
    <property type="entry name" value="FAS1"/>
    <property type="match status" value="4"/>
</dbReference>
<dbReference type="PANTHER" id="PTHR10900:SF77">
    <property type="entry name" value="FI19380P1"/>
    <property type="match status" value="1"/>
</dbReference>
<dbReference type="PANTHER" id="PTHR10900">
    <property type="entry name" value="PERIOSTIN-RELATED"/>
    <property type="match status" value="1"/>
</dbReference>
<comment type="caution">
    <text evidence="2">The sequence shown here is derived from an EMBL/GenBank/DDBJ whole genome shotgun (WGS) entry which is preliminary data.</text>
</comment>
<dbReference type="Pfam" id="PF02469">
    <property type="entry name" value="Fasciclin"/>
    <property type="match status" value="4"/>
</dbReference>
<keyword evidence="3" id="KW-1185">Reference proteome</keyword>
<feature type="domain" description="FAS1" evidence="1">
    <location>
        <begin position="329"/>
        <end position="460"/>
    </location>
</feature>
<dbReference type="FunFam" id="2.30.180.10:FF:000032">
    <property type="entry name" value="Fasciclin domain-containing protein, putative"/>
    <property type="match status" value="2"/>
</dbReference>
<evidence type="ECO:0000313" key="3">
    <source>
        <dbReference type="Proteomes" id="UP000181790"/>
    </source>
</evidence>
<organism evidence="2 3">
    <name type="scientific">Arsenicibacter rosenii</name>
    <dbReference type="NCBI Taxonomy" id="1750698"/>
    <lineage>
        <taxon>Bacteria</taxon>
        <taxon>Pseudomonadati</taxon>
        <taxon>Bacteroidota</taxon>
        <taxon>Cytophagia</taxon>
        <taxon>Cytophagales</taxon>
        <taxon>Spirosomataceae</taxon>
        <taxon>Arsenicibacter</taxon>
    </lineage>
</organism>
<name>A0A1S2VHW0_9BACT</name>
<dbReference type="InterPro" id="IPR036378">
    <property type="entry name" value="FAS1_dom_sf"/>
</dbReference>
<dbReference type="InterPro" id="IPR050904">
    <property type="entry name" value="Adhesion/Biosynth-related"/>
</dbReference>
<dbReference type="Gene3D" id="2.30.180.10">
    <property type="entry name" value="FAS1 domain"/>
    <property type="match status" value="4"/>
</dbReference>
<dbReference type="PROSITE" id="PS51257">
    <property type="entry name" value="PROKAR_LIPOPROTEIN"/>
    <property type="match status" value="1"/>
</dbReference>
<feature type="domain" description="FAS1" evidence="1">
    <location>
        <begin position="45"/>
        <end position="176"/>
    </location>
</feature>
<sequence>MKQTYFALQQTGLFLLLGLLTLSGCNRELQPSDSTQTSGGRIRIRQTITEIVVASPDFTLLKAAVVKAGLAEALSTGNLTVFAPTDNAFRAAGFGDVNAINNADVNVLRRILLYHVIGTERFFEDRIPDRLTGFKTLQGEQVYATRRGGLSVNGVPVDRVDVEANNGVIHIISRVLLPPAGNTIEVAVANPNLTYLVAALQRVTQSGTNLIQVLGTGGPFTVFAPTNAAFQAAGFSTIESVRAADPNVLSRILRYHVVPGITFSTQLNDEKLMTVEGGGLTATRTPGMAIIQGIGNTSPAKVQAADIVTLNGVVHVIDQVLLPTGNSMTKSITNLVVENPNFSLLKAAVVRAGLADALSTGTLTVFAPTDDAFRAAGLTDVNAINNMDINVLRKILLYHVIGGESFFANALPENILGFKTLQGEQLQISKRQSITVNGVYVIQADIKASNGVVHVINKVLLPPAGNLVEVAVSNPNLSFLVAAVQRAGLVQTLGTGGPFTVFAPTNAAFQAAGFPSIQSIQAADPAVLAKILTYHVVSGRAFSTTLRSDDITTVQGGTLSVMVTPKSSVMVSGKSNSTAANVVIADLVTLNGIVHVIDRVLLP</sequence>
<gene>
    <name evidence="2" type="ORF">BLX24_15170</name>
</gene>
<dbReference type="InterPro" id="IPR000782">
    <property type="entry name" value="FAS1_domain"/>
</dbReference>
<dbReference type="SUPFAM" id="SSF82153">
    <property type="entry name" value="FAS1 domain"/>
    <property type="match status" value="4"/>
</dbReference>
<feature type="domain" description="FAS1" evidence="1">
    <location>
        <begin position="464"/>
        <end position="601"/>
    </location>
</feature>
<dbReference type="AlphaFoldDB" id="A0A1S2VHW0"/>
<dbReference type="EMBL" id="MORL01000007">
    <property type="protein sequence ID" value="OIN58332.1"/>
    <property type="molecule type" value="Genomic_DNA"/>
</dbReference>